<dbReference type="GO" id="GO:0005737">
    <property type="term" value="C:cytoplasm"/>
    <property type="evidence" value="ECO:0007669"/>
    <property type="project" value="InterPro"/>
</dbReference>
<name>B7R7X8_9THEO</name>
<evidence type="ECO:0000256" key="8">
    <source>
        <dbReference type="PROSITE-ProRule" id="PRU00703"/>
    </source>
</evidence>
<dbReference type="NCBIfam" id="NF003877">
    <property type="entry name" value="PRK05427.1"/>
    <property type="match status" value="1"/>
</dbReference>
<dbReference type="PANTHER" id="PTHR12112">
    <property type="entry name" value="BNIP - RELATED"/>
    <property type="match status" value="1"/>
</dbReference>
<evidence type="ECO:0000256" key="2">
    <source>
        <dbReference type="ARBA" id="ARBA00012146"/>
    </source>
</evidence>
<accession>B7R7X8</accession>
<reference evidence="10 11" key="2">
    <citation type="journal article" date="2015" name="BMC Genomics">
        <title>Analysis of three genomes within the thermophilic bacterial species Caldanaerobacter subterraneus with a focus on carbon monoxide dehydrogenase evolution and hydrolase diversity.</title>
        <authorList>
            <person name="Sant'Anna F.H."/>
            <person name="Lebedinsky A.V."/>
            <person name="Sokolova T.G."/>
            <person name="Robb F.T."/>
            <person name="Gonzalez J.M."/>
        </authorList>
    </citation>
    <scope>NUCLEOTIDE SEQUENCE [LARGE SCALE GENOMIC DNA]</scope>
    <source>
        <strain evidence="10 11">DSM 12653</strain>
    </source>
</reference>
<dbReference type="SUPFAM" id="SSF75138">
    <property type="entry name" value="HprK N-terminal domain-like"/>
    <property type="match status" value="1"/>
</dbReference>
<dbReference type="Pfam" id="PF00571">
    <property type="entry name" value="CBS"/>
    <property type="match status" value="2"/>
</dbReference>
<dbReference type="NCBIfam" id="NF011443">
    <property type="entry name" value="PRK14869.1-5"/>
    <property type="match status" value="1"/>
</dbReference>
<comment type="caution">
    <text evidence="10">The sequence shown here is derived from an EMBL/GenBank/DDBJ whole genome shotgun (WGS) entry which is preliminary data.</text>
</comment>
<dbReference type="EC" id="3.6.1.1" evidence="2"/>
<evidence type="ECO:0000256" key="3">
    <source>
        <dbReference type="ARBA" id="ARBA00022723"/>
    </source>
</evidence>
<dbReference type="Gene3D" id="3.90.1640.10">
    <property type="entry name" value="inorganic pyrophosphatase (n-terminal core)"/>
    <property type="match status" value="2"/>
</dbReference>
<dbReference type="InterPro" id="IPR004097">
    <property type="entry name" value="DHHA2"/>
</dbReference>
<dbReference type="Pfam" id="PF02833">
    <property type="entry name" value="DHHA2"/>
    <property type="match status" value="1"/>
</dbReference>
<dbReference type="PROSITE" id="PS51371">
    <property type="entry name" value="CBS"/>
    <property type="match status" value="2"/>
</dbReference>
<evidence type="ECO:0000313" key="10">
    <source>
        <dbReference type="EMBL" id="KKC28842.1"/>
    </source>
</evidence>
<keyword evidence="4" id="KW-0378">Hydrolase</keyword>
<dbReference type="CDD" id="cd02205">
    <property type="entry name" value="CBS_pair_SF"/>
    <property type="match status" value="1"/>
</dbReference>
<evidence type="ECO:0000256" key="6">
    <source>
        <dbReference type="ARBA" id="ARBA00032535"/>
    </source>
</evidence>
<dbReference type="Pfam" id="PF01368">
    <property type="entry name" value="DHH"/>
    <property type="match status" value="1"/>
</dbReference>
<evidence type="ECO:0000259" key="9">
    <source>
        <dbReference type="PROSITE" id="PS51371"/>
    </source>
</evidence>
<dbReference type="SMART" id="SM00116">
    <property type="entry name" value="CBS"/>
    <property type="match status" value="2"/>
</dbReference>
<dbReference type="SUPFAM" id="SSF54631">
    <property type="entry name" value="CBS-domain pair"/>
    <property type="match status" value="1"/>
</dbReference>
<evidence type="ECO:0000256" key="4">
    <source>
        <dbReference type="ARBA" id="ARBA00022801"/>
    </source>
</evidence>
<dbReference type="AlphaFoldDB" id="B7R7X8"/>
<feature type="domain" description="CBS" evidence="9">
    <location>
        <begin position="257"/>
        <end position="315"/>
    </location>
</feature>
<reference evidence="10 11" key="1">
    <citation type="submission" date="2008-07" db="EMBL/GenBank/DDBJ databases">
        <authorList>
            <person name="Gonzalez J."/>
            <person name="Sokolova T."/>
            <person name="Ferriera S."/>
            <person name="Johnson J."/>
            <person name="Kravitz S."/>
            <person name="Beeson K."/>
            <person name="Sutton G."/>
            <person name="Rogers Y.-H."/>
            <person name="Friedman R."/>
            <person name="Frazier M."/>
            <person name="Venter J.C."/>
        </authorList>
    </citation>
    <scope>NUCLEOTIDE SEQUENCE [LARGE SCALE GENOMIC DNA]</scope>
    <source>
        <strain evidence="10 11">DSM 12653</strain>
    </source>
</reference>
<feature type="domain" description="CBS" evidence="9">
    <location>
        <begin position="81"/>
        <end position="140"/>
    </location>
</feature>
<dbReference type="PANTHER" id="PTHR12112:SF22">
    <property type="entry name" value="MANGANESE-DEPENDENT INORGANIC PYROPHOSPHATASE-RELATED"/>
    <property type="match status" value="1"/>
</dbReference>
<dbReference type="InterPro" id="IPR000644">
    <property type="entry name" value="CBS_dom"/>
</dbReference>
<dbReference type="InterPro" id="IPR028979">
    <property type="entry name" value="Ser_kin/Pase_Hpr-like_N_sf"/>
</dbReference>
<dbReference type="Gene3D" id="3.10.310.20">
    <property type="entry name" value="DHHA2 domain"/>
    <property type="match status" value="1"/>
</dbReference>
<dbReference type="Pfam" id="PF07085">
    <property type="entry name" value="DRTGG"/>
    <property type="match status" value="1"/>
</dbReference>
<dbReference type="SUPFAM" id="SSF64182">
    <property type="entry name" value="DHH phosphoesterases"/>
    <property type="match status" value="1"/>
</dbReference>
<dbReference type="NCBIfam" id="NF011442">
    <property type="entry name" value="PRK14869.1-4"/>
    <property type="match status" value="1"/>
</dbReference>
<dbReference type="NCBIfam" id="NF011440">
    <property type="entry name" value="PRK14869.1-2"/>
    <property type="match status" value="1"/>
</dbReference>
<keyword evidence="3" id="KW-0479">Metal-binding</keyword>
<dbReference type="FunFam" id="3.90.1640.10:FF:000001">
    <property type="entry name" value="Probable manganese-dependent inorganic pyrophosphatase"/>
    <property type="match status" value="1"/>
</dbReference>
<comment type="cofactor">
    <cofactor evidence="1">
        <name>Mn(2+)</name>
        <dbReference type="ChEBI" id="CHEBI:29035"/>
    </cofactor>
</comment>
<keyword evidence="8" id="KW-0129">CBS domain</keyword>
<evidence type="ECO:0000313" key="11">
    <source>
        <dbReference type="Proteomes" id="UP000010146"/>
    </source>
</evidence>
<keyword evidence="5" id="KW-0464">Manganese</keyword>
<dbReference type="Gene3D" id="3.40.1390.20">
    <property type="entry name" value="HprK N-terminal domain-like"/>
    <property type="match status" value="1"/>
</dbReference>
<sequence>MKIKNRGDAEMKTVYVCGHKNPDTDSICSAIAYAHLKRITEGINAIPVRLGPINRETKFVLDYFGIEEPIFIENVYTQVQDIKFDKPLIFKENTSMFEAWNAMMEKNIRTLAVVDDENKLIGIATVGDLAKAYLSSAHELSKYRIPIENLLATLKGEILLRYLDYIEGNILVAAMSKENVLKRIKEGDTLIVGDREDIQEAAIQKGVKALIITGNNQVSEKILDLAKKHEVTIIKVSPDTFDTVKLLNQSIPLSYVIKKEDIVSFRLTDYIDDVKEVMLKYRYRNFPVLDEEGRVVGLLGRRHILDYERKNVILVDHNEFSQAVEGIEQARILEIIDHHRLGTIETDQPILFRNHPVGSTATIINRLYEEKGLIPDPKIAGIMCAAILSDTLVFKSPTCTPEDVRAAKKLAEIAEIDINEFGNQMFKAGTSLEGKTVEEIFYTDFKEFTVNKYKIGIGQVNTLADPGELKKDLISFMEKVRSDKGYDILLLMLTDIINEGSEILFVGDNKELLERAFDVKIQNNSFYLPYVISRKKQVLPPLVKAINTH</sequence>
<dbReference type="InterPro" id="IPR001667">
    <property type="entry name" value="DDH_dom"/>
</dbReference>
<organism evidence="10 11">
    <name type="scientific">Caldanaerobacter subterraneus subsp. pacificus DSM 12653</name>
    <dbReference type="NCBI Taxonomy" id="391606"/>
    <lineage>
        <taxon>Bacteria</taxon>
        <taxon>Bacillati</taxon>
        <taxon>Bacillota</taxon>
        <taxon>Clostridia</taxon>
        <taxon>Thermoanaerobacterales</taxon>
        <taxon>Thermoanaerobacteraceae</taxon>
        <taxon>Caldanaerobacter</taxon>
    </lineage>
</organism>
<dbReference type="GO" id="GO:0004427">
    <property type="term" value="F:inorganic diphosphate phosphatase activity"/>
    <property type="evidence" value="ECO:0007669"/>
    <property type="project" value="UniProtKB-EC"/>
</dbReference>
<dbReference type="EMBL" id="ABXP02000115">
    <property type="protein sequence ID" value="KKC28842.1"/>
    <property type="molecule type" value="Genomic_DNA"/>
</dbReference>
<dbReference type="SMART" id="SM01131">
    <property type="entry name" value="DHHA2"/>
    <property type="match status" value="1"/>
</dbReference>
<dbReference type="GO" id="GO:0046872">
    <property type="term" value="F:metal ion binding"/>
    <property type="evidence" value="ECO:0007669"/>
    <property type="project" value="UniProtKB-KW"/>
</dbReference>
<dbReference type="Proteomes" id="UP000010146">
    <property type="component" value="Unassembled WGS sequence"/>
</dbReference>
<dbReference type="InterPro" id="IPR046342">
    <property type="entry name" value="CBS_dom_sf"/>
</dbReference>
<evidence type="ECO:0000256" key="5">
    <source>
        <dbReference type="ARBA" id="ARBA00023211"/>
    </source>
</evidence>
<evidence type="ECO:0000256" key="1">
    <source>
        <dbReference type="ARBA" id="ARBA00001936"/>
    </source>
</evidence>
<dbReference type="InterPro" id="IPR010766">
    <property type="entry name" value="DRTGG"/>
</dbReference>
<gene>
    <name evidence="10" type="ORF">CDSM653_02228</name>
</gene>
<protein>
    <recommendedName>
        <fullName evidence="2">inorganic diphosphatase</fullName>
        <ecNumber evidence="2">3.6.1.1</ecNumber>
    </recommendedName>
    <alternativeName>
        <fullName evidence="6">Pyrophosphate phospho-hydrolase</fullName>
    </alternativeName>
</protein>
<reference evidence="11" key="3">
    <citation type="submission" date="2015-02" db="EMBL/GenBank/DDBJ databases">
        <title>Genome analysis of three genomes within the thermophilic hydrogenogenic bacterial species Caldanaerobacter subterraneus.</title>
        <authorList>
            <person name="Sant'Anna F.H."/>
            <person name="Lebedinsky A."/>
            <person name="Sokolova T."/>
            <person name="Robb F.T."/>
            <person name="Gonzalez J.M."/>
        </authorList>
    </citation>
    <scope>NUCLEOTIDE SEQUENCE [LARGE SCALE GENOMIC DNA]</scope>
    <source>
        <strain evidence="11">DSM 12653</strain>
    </source>
</reference>
<dbReference type="InterPro" id="IPR038763">
    <property type="entry name" value="DHH_sf"/>
</dbReference>
<dbReference type="InterPro" id="IPR038222">
    <property type="entry name" value="DHHA2_dom_sf"/>
</dbReference>
<proteinExistence type="predicted"/>
<comment type="catalytic activity">
    <reaction evidence="7">
        <text>diphosphate + H2O = 2 phosphate + H(+)</text>
        <dbReference type="Rhea" id="RHEA:24576"/>
        <dbReference type="ChEBI" id="CHEBI:15377"/>
        <dbReference type="ChEBI" id="CHEBI:15378"/>
        <dbReference type="ChEBI" id="CHEBI:33019"/>
        <dbReference type="ChEBI" id="CHEBI:43474"/>
        <dbReference type="EC" id="3.6.1.1"/>
    </reaction>
</comment>
<evidence type="ECO:0000256" key="7">
    <source>
        <dbReference type="ARBA" id="ARBA00047820"/>
    </source>
</evidence>